<evidence type="ECO:0000256" key="1">
    <source>
        <dbReference type="ARBA" id="ARBA00006479"/>
    </source>
</evidence>
<evidence type="ECO:0000259" key="2">
    <source>
        <dbReference type="Pfam" id="PF12802"/>
    </source>
</evidence>
<dbReference type="PANTHER" id="PTHR18964:SF149">
    <property type="entry name" value="BIFUNCTIONAL UDP-N-ACETYLGLUCOSAMINE 2-EPIMERASE_N-ACETYLMANNOSAMINE KINASE"/>
    <property type="match status" value="1"/>
</dbReference>
<dbReference type="RefSeq" id="WP_208500204.1">
    <property type="nucleotide sequence ID" value="NZ_JAGFOA010000001.1"/>
</dbReference>
<feature type="domain" description="HTH marR-type" evidence="2">
    <location>
        <begin position="14"/>
        <end position="60"/>
    </location>
</feature>
<dbReference type="InterPro" id="IPR000600">
    <property type="entry name" value="ROK"/>
</dbReference>
<dbReference type="EMBL" id="JAGFOA010000001">
    <property type="protein sequence ID" value="MBO3662540.1"/>
    <property type="molecule type" value="Genomic_DNA"/>
</dbReference>
<evidence type="ECO:0000313" key="3">
    <source>
        <dbReference type="EMBL" id="MBO3662540.1"/>
    </source>
</evidence>
<dbReference type="GO" id="GO:0003700">
    <property type="term" value="F:DNA-binding transcription factor activity"/>
    <property type="evidence" value="ECO:0007669"/>
    <property type="project" value="InterPro"/>
</dbReference>
<dbReference type="InterPro" id="IPR043129">
    <property type="entry name" value="ATPase_NBD"/>
</dbReference>
<organism evidence="3 4">
    <name type="scientific">Microbacterium stercoris</name>
    <dbReference type="NCBI Taxonomy" id="2820289"/>
    <lineage>
        <taxon>Bacteria</taxon>
        <taxon>Bacillati</taxon>
        <taxon>Actinomycetota</taxon>
        <taxon>Actinomycetes</taxon>
        <taxon>Micrococcales</taxon>
        <taxon>Microbacteriaceae</taxon>
        <taxon>Microbacterium</taxon>
    </lineage>
</organism>
<dbReference type="SUPFAM" id="SSF53067">
    <property type="entry name" value="Actin-like ATPase domain"/>
    <property type="match status" value="1"/>
</dbReference>
<comment type="similarity">
    <text evidence="1">Belongs to the ROK (NagC/XylR) family.</text>
</comment>
<dbReference type="InterPro" id="IPR049874">
    <property type="entry name" value="ROK_cs"/>
</dbReference>
<dbReference type="InterPro" id="IPR036388">
    <property type="entry name" value="WH-like_DNA-bd_sf"/>
</dbReference>
<evidence type="ECO:0000313" key="4">
    <source>
        <dbReference type="Proteomes" id="UP000680132"/>
    </source>
</evidence>
<keyword evidence="4" id="KW-1185">Reference proteome</keyword>
<dbReference type="Pfam" id="PF12802">
    <property type="entry name" value="MarR_2"/>
    <property type="match status" value="1"/>
</dbReference>
<dbReference type="InterPro" id="IPR036390">
    <property type="entry name" value="WH_DNA-bd_sf"/>
</dbReference>
<name>A0A939QI77_9MICO</name>
<dbReference type="AlphaFoldDB" id="A0A939QI77"/>
<sequence>MARGRAELAGGGANQARVFDIVRRAPDGVSRIEIAAQTDVSAQTVSTITRRLIDAGLVREGDRVAAGPGKPRTRLHLVPDARYAVGIHLDPARITYSLVDLLGRVIARHATATPSGQAPDAVEESMIASTDALLESCGADRQRLIGIGVAAPGPVDVDRGIVNRPPLLPGWDNVPLSDVLAERFGLPVLLEKDVTSATVGELWAGTQDVDDDVAVLYLGAGVGLGVALDRTALRGATSNFGDIGHLKVAADGPPCSCGQRGCLGVRISPAHLLGLAPGQDPVPGDHAGIAAAFAALCERAPGDPAIGALLDGAADDIAEAVTFVINMFDVTMVVMSGPLWAPLNTHALARIRDRVQRSAALVVPHPVTIGDSVLGPDAAAVGAGCQVLERAFSGASPSPFATRALAP</sequence>
<dbReference type="Gene3D" id="3.30.420.40">
    <property type="match status" value="2"/>
</dbReference>
<proteinExistence type="inferred from homology"/>
<accession>A0A939QI77</accession>
<protein>
    <submittedName>
        <fullName evidence="3">ROK family transcriptional regulator</fullName>
    </submittedName>
</protein>
<dbReference type="PROSITE" id="PS01125">
    <property type="entry name" value="ROK"/>
    <property type="match status" value="1"/>
</dbReference>
<dbReference type="InterPro" id="IPR000835">
    <property type="entry name" value="HTH_MarR-typ"/>
</dbReference>
<dbReference type="Proteomes" id="UP000680132">
    <property type="component" value="Unassembled WGS sequence"/>
</dbReference>
<reference evidence="3" key="1">
    <citation type="submission" date="2021-03" db="EMBL/GenBank/DDBJ databases">
        <title>Microbacterium sp. nov., a novel actinobacterium isolated from cow dung.</title>
        <authorList>
            <person name="Zhang L."/>
        </authorList>
    </citation>
    <scope>NUCLEOTIDE SEQUENCE</scope>
    <source>
        <strain evidence="3">NEAU-LLB</strain>
    </source>
</reference>
<dbReference type="Gene3D" id="1.10.10.10">
    <property type="entry name" value="Winged helix-like DNA-binding domain superfamily/Winged helix DNA-binding domain"/>
    <property type="match status" value="1"/>
</dbReference>
<dbReference type="Pfam" id="PF00480">
    <property type="entry name" value="ROK"/>
    <property type="match status" value="1"/>
</dbReference>
<dbReference type="PANTHER" id="PTHR18964">
    <property type="entry name" value="ROK (REPRESSOR, ORF, KINASE) FAMILY"/>
    <property type="match status" value="1"/>
</dbReference>
<comment type="caution">
    <text evidence="3">The sequence shown here is derived from an EMBL/GenBank/DDBJ whole genome shotgun (WGS) entry which is preliminary data.</text>
</comment>
<gene>
    <name evidence="3" type="ORF">J5V96_03340</name>
</gene>
<dbReference type="SUPFAM" id="SSF46785">
    <property type="entry name" value="Winged helix' DNA-binding domain"/>
    <property type="match status" value="1"/>
</dbReference>